<name>A0ABX0FQ87_9BURK</name>
<feature type="region of interest" description="Disordered" evidence="1">
    <location>
        <begin position="1"/>
        <end position="20"/>
    </location>
</feature>
<evidence type="ECO:0000313" key="2">
    <source>
        <dbReference type="EMBL" id="NGZ86796.1"/>
    </source>
</evidence>
<reference evidence="3" key="2">
    <citation type="submission" date="2023-07" db="EMBL/GenBank/DDBJ databases">
        <title>Duganella aceri sp. nov., isolated from tree sap.</title>
        <authorList>
            <person name="Kim I.S."/>
        </authorList>
    </citation>
    <scope>NUCLEOTIDE SEQUENCE [LARGE SCALE GENOMIC DNA]</scope>
    <source>
        <strain evidence="3">SAP-35</strain>
    </source>
</reference>
<evidence type="ECO:0000256" key="1">
    <source>
        <dbReference type="SAM" id="MobiDB-lite"/>
    </source>
</evidence>
<gene>
    <name evidence="2" type="ORF">GW587_21345</name>
</gene>
<protein>
    <submittedName>
        <fullName evidence="2">CopG family transcriptional regulator</fullName>
    </submittedName>
</protein>
<reference evidence="2 3" key="1">
    <citation type="submission" date="2020-01" db="EMBL/GenBank/DDBJ databases">
        <authorList>
            <person name="Lee S.D."/>
        </authorList>
    </citation>
    <scope>NUCLEOTIDE SEQUENCE [LARGE SCALE GENOMIC DNA]</scope>
    <source>
        <strain evidence="2 3">SAP-35</strain>
    </source>
</reference>
<sequence length="65" mass="7303">MKRDKTGWTQPPSKAISADEALPTVTAEQLALRHKAMQAAFGIFKGKNVFPDGLEYQLEVRAEWE</sequence>
<comment type="caution">
    <text evidence="2">The sequence shown here is derived from an EMBL/GenBank/DDBJ whole genome shotgun (WGS) entry which is preliminary data.</text>
</comment>
<evidence type="ECO:0000313" key="3">
    <source>
        <dbReference type="Proteomes" id="UP000666369"/>
    </source>
</evidence>
<dbReference type="RefSeq" id="WP_166106633.1">
    <property type="nucleotide sequence ID" value="NZ_JAADJT010000010.1"/>
</dbReference>
<accession>A0ABX0FQ87</accession>
<dbReference type="Proteomes" id="UP000666369">
    <property type="component" value="Unassembled WGS sequence"/>
</dbReference>
<dbReference type="EMBL" id="JAADJT010000010">
    <property type="protein sequence ID" value="NGZ86796.1"/>
    <property type="molecule type" value="Genomic_DNA"/>
</dbReference>
<keyword evidence="3" id="KW-1185">Reference proteome</keyword>
<proteinExistence type="predicted"/>
<organism evidence="2 3">
    <name type="scientific">Duganella aceris</name>
    <dbReference type="NCBI Taxonomy" id="2703883"/>
    <lineage>
        <taxon>Bacteria</taxon>
        <taxon>Pseudomonadati</taxon>
        <taxon>Pseudomonadota</taxon>
        <taxon>Betaproteobacteria</taxon>
        <taxon>Burkholderiales</taxon>
        <taxon>Oxalobacteraceae</taxon>
        <taxon>Telluria group</taxon>
        <taxon>Duganella</taxon>
    </lineage>
</organism>